<keyword evidence="3" id="KW-0804">Transcription</keyword>
<name>A0AAE3E719_9FIRM</name>
<keyword evidence="2" id="KW-0238">DNA-binding</keyword>
<accession>A0AAE3E719</accession>
<dbReference type="Gene3D" id="1.10.10.10">
    <property type="entry name" value="Winged helix-like DNA-binding domain superfamily/Winged helix DNA-binding domain"/>
    <property type="match status" value="1"/>
</dbReference>
<dbReference type="EMBL" id="JAJEQN010000071">
    <property type="protein sequence ID" value="MCC2223095.1"/>
    <property type="molecule type" value="Genomic_DNA"/>
</dbReference>
<evidence type="ECO:0000256" key="2">
    <source>
        <dbReference type="ARBA" id="ARBA00023125"/>
    </source>
</evidence>
<gene>
    <name evidence="5" type="ORF">LKD48_15960</name>
</gene>
<sequence length="150" mass="17622">MYFCDEHRGITRYYEILKSSVCEKYQLRQMEYDILMFLYNNPQHNTAADIVRYRKSTKSHVSMSLKVLEEKGLIERRIDKDNKKRVEIYILDSADDIIKDGIRVQKQFAKDMFNGLTDDEIALCKQIFKKICNNAEACIKAANNKVPAEK</sequence>
<dbReference type="InterPro" id="IPR000835">
    <property type="entry name" value="HTH_MarR-typ"/>
</dbReference>
<dbReference type="Pfam" id="PF12802">
    <property type="entry name" value="MarR_2"/>
    <property type="match status" value="1"/>
</dbReference>
<dbReference type="AlphaFoldDB" id="A0AAE3E719"/>
<evidence type="ECO:0000259" key="4">
    <source>
        <dbReference type="PROSITE" id="PS50995"/>
    </source>
</evidence>
<dbReference type="CDD" id="cd00090">
    <property type="entry name" value="HTH_ARSR"/>
    <property type="match status" value="1"/>
</dbReference>
<feature type="domain" description="HTH marR-type" evidence="4">
    <location>
        <begin position="1"/>
        <end position="133"/>
    </location>
</feature>
<comment type="caution">
    <text evidence="5">The sequence shown here is derived from an EMBL/GenBank/DDBJ whole genome shotgun (WGS) entry which is preliminary data.</text>
</comment>
<dbReference type="RefSeq" id="WP_308732589.1">
    <property type="nucleotide sequence ID" value="NZ_JAJEQN010000071.1"/>
</dbReference>
<evidence type="ECO:0000256" key="3">
    <source>
        <dbReference type="ARBA" id="ARBA00023163"/>
    </source>
</evidence>
<keyword evidence="1" id="KW-0805">Transcription regulation</keyword>
<dbReference type="Proteomes" id="UP001198200">
    <property type="component" value="Unassembled WGS sequence"/>
</dbReference>
<dbReference type="PANTHER" id="PTHR42756:SF1">
    <property type="entry name" value="TRANSCRIPTIONAL REPRESSOR OF EMRAB OPERON"/>
    <property type="match status" value="1"/>
</dbReference>
<dbReference type="GO" id="GO:0003700">
    <property type="term" value="F:DNA-binding transcription factor activity"/>
    <property type="evidence" value="ECO:0007669"/>
    <property type="project" value="InterPro"/>
</dbReference>
<dbReference type="PROSITE" id="PS50995">
    <property type="entry name" value="HTH_MARR_2"/>
    <property type="match status" value="1"/>
</dbReference>
<dbReference type="GO" id="GO:0003677">
    <property type="term" value="F:DNA binding"/>
    <property type="evidence" value="ECO:0007669"/>
    <property type="project" value="UniProtKB-KW"/>
</dbReference>
<evidence type="ECO:0000313" key="5">
    <source>
        <dbReference type="EMBL" id="MCC2223095.1"/>
    </source>
</evidence>
<protein>
    <submittedName>
        <fullName evidence="5">MarR family transcriptional regulator</fullName>
    </submittedName>
</protein>
<reference evidence="5 6" key="1">
    <citation type="submission" date="2021-10" db="EMBL/GenBank/DDBJ databases">
        <title>Anaerobic single-cell dispensing facilitates the cultivation of human gut bacteria.</title>
        <authorList>
            <person name="Afrizal A."/>
        </authorList>
    </citation>
    <scope>NUCLEOTIDE SEQUENCE [LARGE SCALE GENOMIC DNA]</scope>
    <source>
        <strain evidence="5 6">CLA-AA-H224</strain>
    </source>
</reference>
<dbReference type="PANTHER" id="PTHR42756">
    <property type="entry name" value="TRANSCRIPTIONAL REGULATOR, MARR"/>
    <property type="match status" value="1"/>
</dbReference>
<dbReference type="SMART" id="SM00347">
    <property type="entry name" value="HTH_MARR"/>
    <property type="match status" value="1"/>
</dbReference>
<dbReference type="SUPFAM" id="SSF46785">
    <property type="entry name" value="Winged helix' DNA-binding domain"/>
    <property type="match status" value="1"/>
</dbReference>
<organism evidence="5 6">
    <name type="scientific">Anthropogastromicrobium aceti</name>
    <dbReference type="NCBI Taxonomy" id="2981768"/>
    <lineage>
        <taxon>Bacteria</taxon>
        <taxon>Bacillati</taxon>
        <taxon>Bacillota</taxon>
        <taxon>Clostridia</taxon>
        <taxon>Lachnospirales</taxon>
        <taxon>Lachnospiraceae</taxon>
        <taxon>Anthropogastromicrobium</taxon>
    </lineage>
</organism>
<dbReference type="InterPro" id="IPR036388">
    <property type="entry name" value="WH-like_DNA-bd_sf"/>
</dbReference>
<keyword evidence="6" id="KW-1185">Reference proteome</keyword>
<dbReference type="InterPro" id="IPR011991">
    <property type="entry name" value="ArsR-like_HTH"/>
</dbReference>
<proteinExistence type="predicted"/>
<evidence type="ECO:0000256" key="1">
    <source>
        <dbReference type="ARBA" id="ARBA00023015"/>
    </source>
</evidence>
<dbReference type="InterPro" id="IPR036390">
    <property type="entry name" value="WH_DNA-bd_sf"/>
</dbReference>
<evidence type="ECO:0000313" key="6">
    <source>
        <dbReference type="Proteomes" id="UP001198200"/>
    </source>
</evidence>